<dbReference type="Pfam" id="PF20250">
    <property type="entry name" value="FapA_N"/>
    <property type="match status" value="1"/>
</dbReference>
<protein>
    <recommendedName>
        <fullName evidence="1">Flagellar Assembly Protein A N-terminal region domain-containing protein</fullName>
    </recommendedName>
</protein>
<evidence type="ECO:0000313" key="2">
    <source>
        <dbReference type="EMBL" id="PRO66153.1"/>
    </source>
</evidence>
<comment type="caution">
    <text evidence="2">The sequence shown here is derived from an EMBL/GenBank/DDBJ whole genome shotgun (WGS) entry which is preliminary data.</text>
</comment>
<proteinExistence type="predicted"/>
<reference evidence="2 3" key="1">
    <citation type="submission" date="2018-03" db="EMBL/GenBank/DDBJ databases">
        <title>Bacillus urumqiensis sp. nov., a moderately haloalkaliphilic bacterium isolated from a salt lake.</title>
        <authorList>
            <person name="Zhao B."/>
            <person name="Liao Z."/>
        </authorList>
    </citation>
    <scope>NUCLEOTIDE SEQUENCE [LARGE SCALE GENOMIC DNA]</scope>
    <source>
        <strain evidence="2 3">BZ-SZ-XJ18</strain>
    </source>
</reference>
<organism evidence="2 3">
    <name type="scientific">Alkalicoccus urumqiensis</name>
    <name type="common">Bacillus urumqiensis</name>
    <dbReference type="NCBI Taxonomy" id="1548213"/>
    <lineage>
        <taxon>Bacteria</taxon>
        <taxon>Bacillati</taxon>
        <taxon>Bacillota</taxon>
        <taxon>Bacilli</taxon>
        <taxon>Bacillales</taxon>
        <taxon>Bacillaceae</taxon>
        <taxon>Alkalicoccus</taxon>
    </lineage>
</organism>
<gene>
    <name evidence="2" type="ORF">C6I21_04955</name>
</gene>
<accession>A0A2P6MIT4</accession>
<dbReference type="PANTHER" id="PTHR38032:SF1">
    <property type="entry name" value="RNA-BINDING PROTEIN KHPB N-TERMINAL DOMAIN-CONTAINING PROTEIN"/>
    <property type="match status" value="1"/>
</dbReference>
<dbReference type="PANTHER" id="PTHR38032">
    <property type="entry name" value="POLYMERASE-RELATED"/>
    <property type="match status" value="1"/>
</dbReference>
<dbReference type="OrthoDB" id="1279at2"/>
<evidence type="ECO:0000259" key="1">
    <source>
        <dbReference type="Pfam" id="PF20250"/>
    </source>
</evidence>
<dbReference type="InterPro" id="IPR046865">
    <property type="entry name" value="FapA_b_solenoid"/>
</dbReference>
<dbReference type="RefSeq" id="WP_105958344.1">
    <property type="nucleotide sequence ID" value="NZ_PVNS01000004.1"/>
</dbReference>
<dbReference type="InterPro" id="IPR046866">
    <property type="entry name" value="FapA_N"/>
</dbReference>
<keyword evidence="3" id="KW-1185">Reference proteome</keyword>
<dbReference type="Pfam" id="PF03961">
    <property type="entry name" value="FapA"/>
    <property type="match status" value="1"/>
</dbReference>
<sequence>MRKFRLLSRLFAAPKENSSPERGTVWTANGVIAFTPCSENPPSVVVPSGLTVLKNGAPAKGTIYLHEGDTLEAYAAVPSIETTWSLKTAADGLSASLTVTPGGDMSIRLKDMEPSASLVLDYTLEKITRNEKTAEEAEALLRENKITHGILQAGLARACSTLLQEMITVAEGTAAVHGRDAAFTPNFSEREESKPVFTWSGRASYRDRERLPFVKQGEEIARLTPETCGTDGVTVFGDSIPAMRGRPLNVKTGQGVRIDSTGGIFTADMEGRPVLKQADEAVSLEILPVWEHSGALTFRDGNVHFNGEVIIHGAVEEKMIVEAGGPLSVKKHAAYCFLQSGGDMEVCGNITSSHLNAGLSSNRRKALLDALESFDSLFEPLFQSAVQIFQSQTFRDRYASSELPPLLRRLMETQFPELKNRTEKMRQVIQLKAEGQQTWMTFDSSLKHCLIDPSPGLTLDHLRELEKQVPVLRTKLLELDTPSAMTIASAAGSSLTASGPVTVNGRGALNCSINSDDSITIEGRAAGGTYTASGDVTIMEAGSPAGAKTIIRTDQGTVRLDLVHPGVIIHAGGAVQTIEHTCTNVTIRSGSRAVS</sequence>
<dbReference type="Proteomes" id="UP000243650">
    <property type="component" value="Unassembled WGS sequence"/>
</dbReference>
<evidence type="ECO:0000313" key="3">
    <source>
        <dbReference type="Proteomes" id="UP000243650"/>
    </source>
</evidence>
<name>A0A2P6MIT4_ALKUR</name>
<dbReference type="AlphaFoldDB" id="A0A2P6MIT4"/>
<feature type="domain" description="Flagellar Assembly Protein A N-terminal region" evidence="1">
    <location>
        <begin position="90"/>
        <end position="277"/>
    </location>
</feature>
<dbReference type="EMBL" id="PVNS01000004">
    <property type="protein sequence ID" value="PRO66153.1"/>
    <property type="molecule type" value="Genomic_DNA"/>
</dbReference>
<dbReference type="InterPro" id="IPR005646">
    <property type="entry name" value="FapA"/>
</dbReference>